<evidence type="ECO:0008006" key="9">
    <source>
        <dbReference type="Google" id="ProtNLM"/>
    </source>
</evidence>
<comment type="similarity">
    <text evidence="2">Belongs to the RER1 family.</text>
</comment>
<dbReference type="PANTHER" id="PTHR10743:SF0">
    <property type="entry name" value="PROTEIN RER1"/>
    <property type="match status" value="1"/>
</dbReference>
<keyword evidence="5" id="KW-0472">Membrane</keyword>
<keyword evidence="4" id="KW-1133">Transmembrane helix</keyword>
<evidence type="ECO:0000313" key="7">
    <source>
        <dbReference type="EMBL" id="KAG5652852.1"/>
    </source>
</evidence>
<evidence type="ECO:0000256" key="4">
    <source>
        <dbReference type="ARBA" id="ARBA00022989"/>
    </source>
</evidence>
<sequence>MRLLARYQQTLDRWTPHVLQRWLSTAALLAVFLLRIVLAQGWYIVCYAHAIYLLNLLLAFLQPKFDPSLQDDLMADEIEEGGDEGATSPLPSQRDDEFRPFVRRLPEWQFW</sequence>
<reference evidence="7" key="1">
    <citation type="submission" date="2021-02" db="EMBL/GenBank/DDBJ databases">
        <authorList>
            <person name="Nieuwenhuis M."/>
            <person name="Van De Peppel L.J.J."/>
        </authorList>
    </citation>
    <scope>NUCLEOTIDE SEQUENCE</scope>
    <source>
        <strain evidence="7">D49</strain>
    </source>
</reference>
<dbReference type="GO" id="GO:0006621">
    <property type="term" value="P:protein retention in ER lumen"/>
    <property type="evidence" value="ECO:0007669"/>
    <property type="project" value="TreeGrafter"/>
</dbReference>
<comment type="caution">
    <text evidence="7">The sequence shown here is derived from an EMBL/GenBank/DDBJ whole genome shotgun (WGS) entry which is preliminary data.</text>
</comment>
<dbReference type="Pfam" id="PF03248">
    <property type="entry name" value="Rer1"/>
    <property type="match status" value="1"/>
</dbReference>
<evidence type="ECO:0000256" key="6">
    <source>
        <dbReference type="SAM" id="MobiDB-lite"/>
    </source>
</evidence>
<evidence type="ECO:0000256" key="2">
    <source>
        <dbReference type="ARBA" id="ARBA00006070"/>
    </source>
</evidence>
<name>A0A9P7GTI0_9AGAR</name>
<reference evidence="7" key="2">
    <citation type="submission" date="2021-10" db="EMBL/GenBank/DDBJ databases">
        <title>Phylogenomics reveals ancestral predisposition of the termite-cultivated fungus Termitomyces towards a domesticated lifestyle.</title>
        <authorList>
            <person name="Auxier B."/>
            <person name="Grum-Grzhimaylo A."/>
            <person name="Cardenas M.E."/>
            <person name="Lodge J.D."/>
            <person name="Laessoe T."/>
            <person name="Pedersen O."/>
            <person name="Smith M.E."/>
            <person name="Kuyper T.W."/>
            <person name="Franco-Molano E.A."/>
            <person name="Baroni T.J."/>
            <person name="Aanen D.K."/>
        </authorList>
    </citation>
    <scope>NUCLEOTIDE SEQUENCE</scope>
    <source>
        <strain evidence="7">D49</strain>
    </source>
</reference>
<evidence type="ECO:0000256" key="5">
    <source>
        <dbReference type="ARBA" id="ARBA00023136"/>
    </source>
</evidence>
<keyword evidence="3" id="KW-0812">Transmembrane</keyword>
<dbReference type="Proteomes" id="UP000717328">
    <property type="component" value="Unassembled WGS sequence"/>
</dbReference>
<dbReference type="InterPro" id="IPR004932">
    <property type="entry name" value="Rer1"/>
</dbReference>
<evidence type="ECO:0000313" key="8">
    <source>
        <dbReference type="Proteomes" id="UP000717328"/>
    </source>
</evidence>
<dbReference type="OrthoDB" id="448250at2759"/>
<accession>A0A9P7GTI0</accession>
<dbReference type="GO" id="GO:0000139">
    <property type="term" value="C:Golgi membrane"/>
    <property type="evidence" value="ECO:0007669"/>
    <property type="project" value="TreeGrafter"/>
</dbReference>
<feature type="region of interest" description="Disordered" evidence="6">
    <location>
        <begin position="76"/>
        <end position="98"/>
    </location>
</feature>
<protein>
    <recommendedName>
        <fullName evidence="9">Protein RER1</fullName>
    </recommendedName>
</protein>
<evidence type="ECO:0000256" key="3">
    <source>
        <dbReference type="ARBA" id="ARBA00022692"/>
    </source>
</evidence>
<dbReference type="PANTHER" id="PTHR10743">
    <property type="entry name" value="PROTEIN RER1"/>
    <property type="match status" value="1"/>
</dbReference>
<dbReference type="AlphaFoldDB" id="A0A9P7GTI0"/>
<evidence type="ECO:0000256" key="1">
    <source>
        <dbReference type="ARBA" id="ARBA00004141"/>
    </source>
</evidence>
<dbReference type="EMBL" id="JABCKI010000093">
    <property type="protein sequence ID" value="KAG5652852.1"/>
    <property type="molecule type" value="Genomic_DNA"/>
</dbReference>
<comment type="subcellular location">
    <subcellularLocation>
        <location evidence="1">Membrane</location>
        <topology evidence="1">Multi-pass membrane protein</topology>
    </subcellularLocation>
</comment>
<organism evidence="7 8">
    <name type="scientific">Sphagnurus paluster</name>
    <dbReference type="NCBI Taxonomy" id="117069"/>
    <lineage>
        <taxon>Eukaryota</taxon>
        <taxon>Fungi</taxon>
        <taxon>Dikarya</taxon>
        <taxon>Basidiomycota</taxon>
        <taxon>Agaricomycotina</taxon>
        <taxon>Agaricomycetes</taxon>
        <taxon>Agaricomycetidae</taxon>
        <taxon>Agaricales</taxon>
        <taxon>Tricholomatineae</taxon>
        <taxon>Lyophyllaceae</taxon>
        <taxon>Sphagnurus</taxon>
    </lineage>
</organism>
<gene>
    <name evidence="7" type="ORF">H0H81_003415</name>
</gene>
<dbReference type="GO" id="GO:0005783">
    <property type="term" value="C:endoplasmic reticulum"/>
    <property type="evidence" value="ECO:0007669"/>
    <property type="project" value="GOC"/>
</dbReference>
<proteinExistence type="inferred from homology"/>
<keyword evidence="8" id="KW-1185">Reference proteome</keyword>
<dbReference type="GO" id="GO:0006890">
    <property type="term" value="P:retrograde vesicle-mediated transport, Golgi to endoplasmic reticulum"/>
    <property type="evidence" value="ECO:0007669"/>
    <property type="project" value="TreeGrafter"/>
</dbReference>